<dbReference type="SMART" id="SM00271">
    <property type="entry name" value="DnaJ"/>
    <property type="match status" value="1"/>
</dbReference>
<keyword evidence="1" id="KW-0143">Chaperone</keyword>
<evidence type="ECO:0000259" key="3">
    <source>
        <dbReference type="PROSITE" id="PS50076"/>
    </source>
</evidence>
<evidence type="ECO:0000313" key="4">
    <source>
        <dbReference type="EMBL" id="OAV98132.1"/>
    </source>
</evidence>
<reference evidence="5" key="4">
    <citation type="submission" date="2025-05" db="UniProtKB">
        <authorList>
            <consortium name="EnsemblFungi"/>
        </authorList>
    </citation>
    <scope>IDENTIFICATION</scope>
    <source>
        <strain evidence="5">isolate 1-1 / race 1 (BBBD)</strain>
    </source>
</reference>
<feature type="compositionally biased region" description="Basic and acidic residues" evidence="2">
    <location>
        <begin position="155"/>
        <end position="166"/>
    </location>
</feature>
<dbReference type="InterPro" id="IPR001623">
    <property type="entry name" value="DnaJ_domain"/>
</dbReference>
<feature type="domain" description="J" evidence="3">
    <location>
        <begin position="44"/>
        <end position="109"/>
    </location>
</feature>
<dbReference type="Proteomes" id="UP000005240">
    <property type="component" value="Unassembled WGS sequence"/>
</dbReference>
<dbReference type="PANTHER" id="PTHR44145">
    <property type="entry name" value="DNAJ HOMOLOG SUBFAMILY A MEMBER 3, MITOCHONDRIAL"/>
    <property type="match status" value="1"/>
</dbReference>
<organism evidence="4">
    <name type="scientific">Puccinia triticina (isolate 1-1 / race 1 (BBBD))</name>
    <name type="common">Brown leaf rust fungus</name>
    <dbReference type="NCBI Taxonomy" id="630390"/>
    <lineage>
        <taxon>Eukaryota</taxon>
        <taxon>Fungi</taxon>
        <taxon>Dikarya</taxon>
        <taxon>Basidiomycota</taxon>
        <taxon>Pucciniomycotina</taxon>
        <taxon>Pucciniomycetes</taxon>
        <taxon>Pucciniales</taxon>
        <taxon>Pucciniaceae</taxon>
        <taxon>Puccinia</taxon>
    </lineage>
</organism>
<dbReference type="Gene3D" id="1.10.287.110">
    <property type="entry name" value="DnaJ domain"/>
    <property type="match status" value="1"/>
</dbReference>
<feature type="region of interest" description="Disordered" evidence="2">
    <location>
        <begin position="1"/>
        <end position="22"/>
    </location>
</feature>
<reference evidence="5 6" key="3">
    <citation type="journal article" date="2017" name="G3 (Bethesda)">
        <title>Comparative analysis highlights variable genome content of wheat rusts and divergence of the mating loci.</title>
        <authorList>
            <person name="Cuomo C.A."/>
            <person name="Bakkeren G."/>
            <person name="Khalil H.B."/>
            <person name="Panwar V."/>
            <person name="Joly D."/>
            <person name="Linning R."/>
            <person name="Sakthikumar S."/>
            <person name="Song X."/>
            <person name="Adiconis X."/>
            <person name="Fan L."/>
            <person name="Goldberg J.M."/>
            <person name="Levin J.Z."/>
            <person name="Young S."/>
            <person name="Zeng Q."/>
            <person name="Anikster Y."/>
            <person name="Bruce M."/>
            <person name="Wang M."/>
            <person name="Yin C."/>
            <person name="McCallum B."/>
            <person name="Szabo L.J."/>
            <person name="Hulbert S."/>
            <person name="Chen X."/>
            <person name="Fellers J.P."/>
        </authorList>
    </citation>
    <scope>NUCLEOTIDE SEQUENCE</scope>
    <source>
        <strain evidence="5">isolate 1-1 / race 1 (BBBD)</strain>
        <strain evidence="6">Isolate 1-1 / race 1 (BBBD)</strain>
    </source>
</reference>
<dbReference type="EnsemblFungi" id="PTTG_01157-t43_1">
    <property type="protein sequence ID" value="PTTG_01157-t43_1-p1"/>
    <property type="gene ID" value="PTTG_01157"/>
</dbReference>
<dbReference type="CDD" id="cd06257">
    <property type="entry name" value="DnaJ"/>
    <property type="match status" value="1"/>
</dbReference>
<protein>
    <submittedName>
        <fullName evidence="5">J domain-containing protein</fullName>
    </submittedName>
</protein>
<keyword evidence="6" id="KW-1185">Reference proteome</keyword>
<dbReference type="PROSITE" id="PS00636">
    <property type="entry name" value="DNAJ_1"/>
    <property type="match status" value="1"/>
</dbReference>
<accession>A0A180H0W1</accession>
<dbReference type="OrthoDB" id="2500501at2759"/>
<dbReference type="InterPro" id="IPR018253">
    <property type="entry name" value="DnaJ_domain_CS"/>
</dbReference>
<evidence type="ECO:0000256" key="2">
    <source>
        <dbReference type="SAM" id="MobiDB-lite"/>
    </source>
</evidence>
<dbReference type="EMBL" id="ADAS02000009">
    <property type="protein sequence ID" value="OAV98132.1"/>
    <property type="molecule type" value="Genomic_DNA"/>
</dbReference>
<dbReference type="SUPFAM" id="SSF46565">
    <property type="entry name" value="Chaperone J-domain"/>
    <property type="match status" value="1"/>
</dbReference>
<evidence type="ECO:0000313" key="6">
    <source>
        <dbReference type="Proteomes" id="UP000005240"/>
    </source>
</evidence>
<reference evidence="4" key="1">
    <citation type="submission" date="2009-11" db="EMBL/GenBank/DDBJ databases">
        <authorList>
            <consortium name="The Broad Institute Genome Sequencing Platform"/>
            <person name="Ward D."/>
            <person name="Feldgarden M."/>
            <person name="Earl A."/>
            <person name="Young S.K."/>
            <person name="Zeng Q."/>
            <person name="Koehrsen M."/>
            <person name="Alvarado L."/>
            <person name="Berlin A."/>
            <person name="Bochicchio J."/>
            <person name="Borenstein D."/>
            <person name="Chapman S.B."/>
            <person name="Chen Z."/>
            <person name="Engels R."/>
            <person name="Freedman E."/>
            <person name="Gellesch M."/>
            <person name="Goldberg J."/>
            <person name="Griggs A."/>
            <person name="Gujja S."/>
            <person name="Heilman E."/>
            <person name="Heiman D."/>
            <person name="Hepburn T."/>
            <person name="Howarth C."/>
            <person name="Jen D."/>
            <person name="Larson L."/>
            <person name="Lewis B."/>
            <person name="Mehta T."/>
            <person name="Park D."/>
            <person name="Pearson M."/>
            <person name="Roberts A."/>
            <person name="Saif S."/>
            <person name="Shea T."/>
            <person name="Shenoy N."/>
            <person name="Sisk P."/>
            <person name="Stolte C."/>
            <person name="Sykes S."/>
            <person name="Thomson T."/>
            <person name="Walk T."/>
            <person name="White J."/>
            <person name="Yandava C."/>
            <person name="Izard J."/>
            <person name="Baranova O.V."/>
            <person name="Blanton J.M."/>
            <person name="Tanner A.C."/>
            <person name="Dewhirst F.E."/>
            <person name="Haas B."/>
            <person name="Nusbaum C."/>
            <person name="Birren B."/>
        </authorList>
    </citation>
    <scope>NUCLEOTIDE SEQUENCE [LARGE SCALE GENOMIC DNA]</scope>
    <source>
        <strain evidence="4">1-1 BBBD Race 1</strain>
    </source>
</reference>
<evidence type="ECO:0000256" key="1">
    <source>
        <dbReference type="ARBA" id="ARBA00023186"/>
    </source>
</evidence>
<dbReference type="PRINTS" id="PR00625">
    <property type="entry name" value="JDOMAIN"/>
</dbReference>
<dbReference type="VEuPathDB" id="FungiDB:PTTG_01157"/>
<dbReference type="AlphaFoldDB" id="A0A180H0W1"/>
<dbReference type="Pfam" id="PF00226">
    <property type="entry name" value="DnaJ"/>
    <property type="match status" value="1"/>
</dbReference>
<reference evidence="4" key="2">
    <citation type="submission" date="2016-05" db="EMBL/GenBank/DDBJ databases">
        <title>Comparative analysis highlights variable genome content of wheat rusts and divergence of the mating loci.</title>
        <authorList>
            <person name="Cuomo C.A."/>
            <person name="Bakkeren G."/>
            <person name="Szabo L."/>
            <person name="Khalil H."/>
            <person name="Joly D."/>
            <person name="Goldberg J."/>
            <person name="Young S."/>
            <person name="Zeng Q."/>
            <person name="Fellers J."/>
        </authorList>
    </citation>
    <scope>NUCLEOTIDE SEQUENCE [LARGE SCALE GENOMIC DNA]</scope>
    <source>
        <strain evidence="4">1-1 BBBD Race 1</strain>
    </source>
</reference>
<gene>
    <name evidence="4" type="ORF">PTTG_01157</name>
</gene>
<evidence type="ECO:0000313" key="5">
    <source>
        <dbReference type="EnsemblFungi" id="PTTG_01157-t43_1-p1"/>
    </source>
</evidence>
<dbReference type="PANTHER" id="PTHR44145:SF3">
    <property type="entry name" value="DNAJ HOMOLOG SUBFAMILY A MEMBER 3, MITOCHONDRIAL"/>
    <property type="match status" value="1"/>
</dbReference>
<sequence length="246" mass="27245">MKPTRAPPIPRRPRAHPLSTIDHRTLARLQHPSFSTCACRRQENHYRTLGLTKEASARQIKSNFYELSRTHHPDMNPSGASSAERFKKISEAYSVLSDPAQRKRYDETLSASGVSGAGDPGTTYAGMTAEYGSRNAERRANANYAWSTRASRAGPRADPRARRSDPLRSAQQAGDFSASLDRFERLARRRKPPSASASAIPDDPWSDPLHNPSPTRPRPKASPAQQAAQMALMLSLIFWVGSKLQL</sequence>
<proteinExistence type="predicted"/>
<dbReference type="PROSITE" id="PS50076">
    <property type="entry name" value="DNAJ_2"/>
    <property type="match status" value="1"/>
</dbReference>
<dbReference type="STRING" id="630390.A0A180H0W1"/>
<dbReference type="InterPro" id="IPR051938">
    <property type="entry name" value="Apopto_cytoskel_mod"/>
</dbReference>
<feature type="compositionally biased region" description="Pro residues" evidence="2">
    <location>
        <begin position="1"/>
        <end position="10"/>
    </location>
</feature>
<feature type="region of interest" description="Disordered" evidence="2">
    <location>
        <begin position="143"/>
        <end position="226"/>
    </location>
</feature>
<name>A0A180H0W1_PUCT1</name>
<dbReference type="InterPro" id="IPR036869">
    <property type="entry name" value="J_dom_sf"/>
</dbReference>